<gene>
    <name evidence="1" type="ORF">GYMLUDRAFT_50380</name>
</gene>
<proteinExistence type="predicted"/>
<dbReference type="AlphaFoldDB" id="A0A0D0CA55"/>
<evidence type="ECO:0000313" key="1">
    <source>
        <dbReference type="EMBL" id="KIK51708.1"/>
    </source>
</evidence>
<dbReference type="HOGENOM" id="CLU_1992886_0_0_1"/>
<dbReference type="Proteomes" id="UP000053593">
    <property type="component" value="Unassembled WGS sequence"/>
</dbReference>
<accession>A0A0D0CA55</accession>
<organism evidence="1 2">
    <name type="scientific">Collybiopsis luxurians FD-317 M1</name>
    <dbReference type="NCBI Taxonomy" id="944289"/>
    <lineage>
        <taxon>Eukaryota</taxon>
        <taxon>Fungi</taxon>
        <taxon>Dikarya</taxon>
        <taxon>Basidiomycota</taxon>
        <taxon>Agaricomycotina</taxon>
        <taxon>Agaricomycetes</taxon>
        <taxon>Agaricomycetidae</taxon>
        <taxon>Agaricales</taxon>
        <taxon>Marasmiineae</taxon>
        <taxon>Omphalotaceae</taxon>
        <taxon>Collybiopsis</taxon>
        <taxon>Collybiopsis luxurians</taxon>
    </lineage>
</organism>
<reference evidence="1 2" key="1">
    <citation type="submission" date="2014-04" db="EMBL/GenBank/DDBJ databases">
        <title>Evolutionary Origins and Diversification of the Mycorrhizal Mutualists.</title>
        <authorList>
            <consortium name="DOE Joint Genome Institute"/>
            <consortium name="Mycorrhizal Genomics Consortium"/>
            <person name="Kohler A."/>
            <person name="Kuo A."/>
            <person name="Nagy L.G."/>
            <person name="Floudas D."/>
            <person name="Copeland A."/>
            <person name="Barry K.W."/>
            <person name="Cichocki N."/>
            <person name="Veneault-Fourrey C."/>
            <person name="LaButti K."/>
            <person name="Lindquist E.A."/>
            <person name="Lipzen A."/>
            <person name="Lundell T."/>
            <person name="Morin E."/>
            <person name="Murat C."/>
            <person name="Riley R."/>
            <person name="Ohm R."/>
            <person name="Sun H."/>
            <person name="Tunlid A."/>
            <person name="Henrissat B."/>
            <person name="Grigoriev I.V."/>
            <person name="Hibbett D.S."/>
            <person name="Martin F."/>
        </authorList>
    </citation>
    <scope>NUCLEOTIDE SEQUENCE [LARGE SCALE GENOMIC DNA]</scope>
    <source>
        <strain evidence="1 2">FD-317 M1</strain>
    </source>
</reference>
<sequence>MSPPAARNYYIKNKASGYYVTLDGKDSFTTAVHTTKPDSDLDDKFVFRILDAGPGLYNIRLLGENRFWYDDVVSMQPCCTILLNTGRTGDACNGCSKLFRFIKLLMQHFIVISWEIGFNSHHCAS</sequence>
<dbReference type="EMBL" id="KN834857">
    <property type="protein sequence ID" value="KIK51708.1"/>
    <property type="molecule type" value="Genomic_DNA"/>
</dbReference>
<evidence type="ECO:0000313" key="2">
    <source>
        <dbReference type="Proteomes" id="UP000053593"/>
    </source>
</evidence>
<protein>
    <submittedName>
        <fullName evidence="1">Uncharacterized protein</fullName>
    </submittedName>
</protein>
<keyword evidence="2" id="KW-1185">Reference proteome</keyword>
<name>A0A0D0CA55_9AGAR</name>